<dbReference type="CDD" id="cd14014">
    <property type="entry name" value="STKc_PknB_like"/>
    <property type="match status" value="1"/>
</dbReference>
<keyword evidence="6 10" id="KW-0547">Nucleotide-binding</keyword>
<evidence type="ECO:0000256" key="3">
    <source>
        <dbReference type="ARBA" id="ARBA00022574"/>
    </source>
</evidence>
<accession>A0ABS3S852</accession>
<dbReference type="RefSeq" id="WP_208252033.1">
    <property type="nucleotide sequence ID" value="NZ_JAGEPF010000043.1"/>
</dbReference>
<dbReference type="Pfam" id="PF00400">
    <property type="entry name" value="WD40"/>
    <property type="match status" value="4"/>
</dbReference>
<keyword evidence="8 10" id="KW-0067">ATP-binding</keyword>
<sequence>MRTGMELAGRYRLDAPLGRGGMGEVWRGTDLRLRRPVAVKLLPLTAAANATAVARFRREAEIAAALNHPGITTVFDIDEHRDAGERLLFLVMELMVGRDLASVLAGRPEGLPVAQAAGWAAQILDALAVAHGQGVVHRDIKPANLFLLDGGGRVKICDFGIARLADATKLTATGGAAGTPLYMAPEQIEGGTVDHRTDLYAFGCVLYEMLTGGTWIDTGSGMGAILYQHLGRIPAPPGSVRPGIAPGLDALVLDLLAKRPGDRPENAAAVALRLQTACATAPAPALPPPAAAPAAQAGLLVREHGVRTVPPQTTADAAAKRNPSPEPSPLSRRNLLIGGLIATVAMAGVPLAQALTDDGPDGAEPAARRSAAPRRINAAPVATLQCSGNVYVTAFTQDGRALATCTGRTIQLWNLDTRTVASTYRGPKPGSVETMAFRPHSNVIVHQNADTVQLWDTATNTTTATIRTGNFWKVAASPDGKTIATADNAPGDSRKGDGQARLWDVATGRLIAVLGGHTGVNGVTDLAFSPDGKSLATSSDEVRIWDVATAGTASAFGGGRGSLAFSPDGKVLAVEGEANTVLLRTLESGRVTRLTGHTGPVTAVAYAPDGSLVATASEDETARIWDTATGTSVATLTGHHDFVWSVAFGPDGKTLATGGWDRTARLWAIG</sequence>
<dbReference type="InterPro" id="IPR011009">
    <property type="entry name" value="Kinase-like_dom_sf"/>
</dbReference>
<dbReference type="Pfam" id="PF00069">
    <property type="entry name" value="Pkinase"/>
    <property type="match status" value="1"/>
</dbReference>
<feature type="repeat" description="WD" evidence="9">
    <location>
        <begin position="594"/>
        <end position="635"/>
    </location>
</feature>
<evidence type="ECO:0000256" key="6">
    <source>
        <dbReference type="ARBA" id="ARBA00022741"/>
    </source>
</evidence>
<reference evidence="13 14" key="1">
    <citation type="submission" date="2021-03" db="EMBL/GenBank/DDBJ databases">
        <title>Actinomadura violae sp. nov., isolated from lichen in Thailand.</title>
        <authorList>
            <person name="Kanchanasin P."/>
            <person name="Saeng-In P."/>
            <person name="Phongsopitanun W."/>
            <person name="Yuki M."/>
            <person name="Kudo T."/>
            <person name="Ohkuma M."/>
            <person name="Tanasupawat S."/>
        </authorList>
    </citation>
    <scope>NUCLEOTIDE SEQUENCE [LARGE SCALE GENOMIC DNA]</scope>
    <source>
        <strain evidence="13 14">LCR2-06</strain>
    </source>
</reference>
<dbReference type="PANTHER" id="PTHR43289:SF6">
    <property type="entry name" value="SERINE_THREONINE-PROTEIN KINASE NEKL-3"/>
    <property type="match status" value="1"/>
</dbReference>
<dbReference type="PROSITE" id="PS50294">
    <property type="entry name" value="WD_REPEATS_REGION"/>
    <property type="match status" value="2"/>
</dbReference>
<dbReference type="SMART" id="SM00220">
    <property type="entry name" value="S_TKc"/>
    <property type="match status" value="1"/>
</dbReference>
<evidence type="ECO:0000259" key="12">
    <source>
        <dbReference type="PROSITE" id="PS50011"/>
    </source>
</evidence>
<dbReference type="InterPro" id="IPR017441">
    <property type="entry name" value="Protein_kinase_ATP_BS"/>
</dbReference>
<dbReference type="PROSITE" id="PS50011">
    <property type="entry name" value="PROTEIN_KINASE_DOM"/>
    <property type="match status" value="1"/>
</dbReference>
<dbReference type="GO" id="GO:0004674">
    <property type="term" value="F:protein serine/threonine kinase activity"/>
    <property type="evidence" value="ECO:0007669"/>
    <property type="project" value="UniProtKB-KW"/>
</dbReference>
<keyword evidence="4" id="KW-0808">Transferase</keyword>
<evidence type="ECO:0000256" key="1">
    <source>
        <dbReference type="ARBA" id="ARBA00012513"/>
    </source>
</evidence>
<dbReference type="InterPro" id="IPR000719">
    <property type="entry name" value="Prot_kinase_dom"/>
</dbReference>
<organism evidence="13 14">
    <name type="scientific">Actinomadura violacea</name>
    <dbReference type="NCBI Taxonomy" id="2819934"/>
    <lineage>
        <taxon>Bacteria</taxon>
        <taxon>Bacillati</taxon>
        <taxon>Actinomycetota</taxon>
        <taxon>Actinomycetes</taxon>
        <taxon>Streptosporangiales</taxon>
        <taxon>Thermomonosporaceae</taxon>
        <taxon>Actinomadura</taxon>
    </lineage>
</organism>
<feature type="domain" description="Protein kinase" evidence="12">
    <location>
        <begin position="11"/>
        <end position="286"/>
    </location>
</feature>
<dbReference type="InterPro" id="IPR008271">
    <property type="entry name" value="Ser/Thr_kinase_AS"/>
</dbReference>
<evidence type="ECO:0000256" key="2">
    <source>
        <dbReference type="ARBA" id="ARBA00022527"/>
    </source>
</evidence>
<dbReference type="PROSITE" id="PS50082">
    <property type="entry name" value="WD_REPEATS_2"/>
    <property type="match status" value="2"/>
</dbReference>
<name>A0ABS3S852_9ACTN</name>
<evidence type="ECO:0000313" key="14">
    <source>
        <dbReference type="Proteomes" id="UP000680206"/>
    </source>
</evidence>
<comment type="caution">
    <text evidence="13">The sequence shown here is derived from an EMBL/GenBank/DDBJ whole genome shotgun (WGS) entry which is preliminary data.</text>
</comment>
<keyword evidence="5" id="KW-0677">Repeat</keyword>
<keyword evidence="14" id="KW-1185">Reference proteome</keyword>
<evidence type="ECO:0000256" key="8">
    <source>
        <dbReference type="ARBA" id="ARBA00022840"/>
    </source>
</evidence>
<dbReference type="SUPFAM" id="SSF56112">
    <property type="entry name" value="Protein kinase-like (PK-like)"/>
    <property type="match status" value="1"/>
</dbReference>
<evidence type="ECO:0000313" key="13">
    <source>
        <dbReference type="EMBL" id="MBO2465181.1"/>
    </source>
</evidence>
<dbReference type="SMART" id="SM00320">
    <property type="entry name" value="WD40"/>
    <property type="match status" value="7"/>
</dbReference>
<evidence type="ECO:0000256" key="5">
    <source>
        <dbReference type="ARBA" id="ARBA00022737"/>
    </source>
</evidence>
<evidence type="ECO:0000256" key="7">
    <source>
        <dbReference type="ARBA" id="ARBA00022777"/>
    </source>
</evidence>
<feature type="binding site" evidence="10">
    <location>
        <position position="40"/>
    </location>
    <ligand>
        <name>ATP</name>
        <dbReference type="ChEBI" id="CHEBI:30616"/>
    </ligand>
</feature>
<dbReference type="SUPFAM" id="SSF50998">
    <property type="entry name" value="Quinoprotein alcohol dehydrogenase-like"/>
    <property type="match status" value="1"/>
</dbReference>
<feature type="region of interest" description="Disordered" evidence="11">
    <location>
        <begin position="311"/>
        <end position="332"/>
    </location>
</feature>
<dbReference type="InterPro" id="IPR001680">
    <property type="entry name" value="WD40_rpt"/>
</dbReference>
<protein>
    <recommendedName>
        <fullName evidence="1">non-specific serine/threonine protein kinase</fullName>
        <ecNumber evidence="1">2.7.11.1</ecNumber>
    </recommendedName>
</protein>
<gene>
    <name evidence="13" type="ORF">J4709_47225</name>
</gene>
<feature type="repeat" description="WD" evidence="9">
    <location>
        <begin position="636"/>
        <end position="670"/>
    </location>
</feature>
<evidence type="ECO:0000256" key="10">
    <source>
        <dbReference type="PROSITE-ProRule" id="PRU10141"/>
    </source>
</evidence>
<dbReference type="InterPro" id="IPR019775">
    <property type="entry name" value="WD40_repeat_CS"/>
</dbReference>
<dbReference type="Gene3D" id="1.10.510.10">
    <property type="entry name" value="Transferase(Phosphotransferase) domain 1"/>
    <property type="match status" value="1"/>
</dbReference>
<dbReference type="PANTHER" id="PTHR43289">
    <property type="entry name" value="MITOGEN-ACTIVATED PROTEIN KINASE KINASE KINASE 20-RELATED"/>
    <property type="match status" value="1"/>
</dbReference>
<dbReference type="InterPro" id="IPR015943">
    <property type="entry name" value="WD40/YVTN_repeat-like_dom_sf"/>
</dbReference>
<dbReference type="Gene3D" id="3.30.200.20">
    <property type="entry name" value="Phosphorylase Kinase, domain 1"/>
    <property type="match status" value="1"/>
</dbReference>
<keyword evidence="7 13" id="KW-0418">Kinase</keyword>
<evidence type="ECO:0000256" key="11">
    <source>
        <dbReference type="SAM" id="MobiDB-lite"/>
    </source>
</evidence>
<dbReference type="PROSITE" id="PS00108">
    <property type="entry name" value="PROTEIN_KINASE_ST"/>
    <property type="match status" value="1"/>
</dbReference>
<keyword evidence="2 13" id="KW-0723">Serine/threonine-protein kinase</keyword>
<dbReference type="InterPro" id="IPR011047">
    <property type="entry name" value="Quinoprotein_ADH-like_sf"/>
</dbReference>
<dbReference type="EMBL" id="JAGEPF010000043">
    <property type="protein sequence ID" value="MBO2465181.1"/>
    <property type="molecule type" value="Genomic_DNA"/>
</dbReference>
<dbReference type="Gene3D" id="2.130.10.10">
    <property type="entry name" value="YVTN repeat-like/Quinoprotein amine dehydrogenase"/>
    <property type="match status" value="3"/>
</dbReference>
<dbReference type="Proteomes" id="UP000680206">
    <property type="component" value="Unassembled WGS sequence"/>
</dbReference>
<dbReference type="PROSITE" id="PS00678">
    <property type="entry name" value="WD_REPEATS_1"/>
    <property type="match status" value="1"/>
</dbReference>
<dbReference type="EC" id="2.7.11.1" evidence="1"/>
<dbReference type="CDD" id="cd00200">
    <property type="entry name" value="WD40"/>
    <property type="match status" value="1"/>
</dbReference>
<dbReference type="PROSITE" id="PS00107">
    <property type="entry name" value="PROTEIN_KINASE_ATP"/>
    <property type="match status" value="1"/>
</dbReference>
<keyword evidence="3 9" id="KW-0853">WD repeat</keyword>
<evidence type="ECO:0000256" key="4">
    <source>
        <dbReference type="ARBA" id="ARBA00022679"/>
    </source>
</evidence>
<proteinExistence type="predicted"/>
<evidence type="ECO:0000256" key="9">
    <source>
        <dbReference type="PROSITE-ProRule" id="PRU00221"/>
    </source>
</evidence>